<dbReference type="EMBL" id="BAUT01000007">
    <property type="protein sequence ID" value="GAE25204.1"/>
    <property type="molecule type" value="Genomic_DNA"/>
</dbReference>
<feature type="domain" description="MobA-like NTP transferase" evidence="2">
    <location>
        <begin position="23"/>
        <end position="163"/>
    </location>
</feature>
<dbReference type="SUPFAM" id="SSF53448">
    <property type="entry name" value="Nucleotide-diphospho-sugar transferases"/>
    <property type="match status" value="1"/>
</dbReference>
<comment type="caution">
    <text evidence="3">The sequence shown here is derived from an EMBL/GenBank/DDBJ whole genome shotgun (WGS) entry which is preliminary data.</text>
</comment>
<keyword evidence="4" id="KW-1185">Reference proteome</keyword>
<evidence type="ECO:0000313" key="3">
    <source>
        <dbReference type="EMBL" id="GAE25204.1"/>
    </source>
</evidence>
<keyword evidence="1" id="KW-0808">Transferase</keyword>
<dbReference type="PANTHER" id="PTHR19136">
    <property type="entry name" value="MOLYBDENUM COFACTOR GUANYLYLTRANSFERASE"/>
    <property type="match status" value="1"/>
</dbReference>
<accession>W4Q1F2</accession>
<protein>
    <submittedName>
        <fullName evidence="3">Molybdopterin-guanine dinucleotide biosynthesis protein A-like</fullName>
    </submittedName>
</protein>
<evidence type="ECO:0000259" key="2">
    <source>
        <dbReference type="Pfam" id="PF12804"/>
    </source>
</evidence>
<dbReference type="PANTHER" id="PTHR19136:SF81">
    <property type="entry name" value="MOLYBDENUM COFACTOR GUANYLYLTRANSFERASE"/>
    <property type="match status" value="1"/>
</dbReference>
<name>W4Q1F2_9BACI</name>
<proteinExistence type="predicted"/>
<evidence type="ECO:0000313" key="4">
    <source>
        <dbReference type="Proteomes" id="UP000018890"/>
    </source>
</evidence>
<dbReference type="STRING" id="1236970.JCM9140_1184"/>
<dbReference type="InterPro" id="IPR025877">
    <property type="entry name" value="MobA-like_NTP_Trfase"/>
</dbReference>
<reference evidence="3" key="1">
    <citation type="journal article" date="2014" name="Genome Announc.">
        <title>Draft Genome Sequences of Three Alkaliphilic Bacillus Strains, Bacillus wakoensis JCM 9140T, Bacillus akibai JCM 9157T, and Bacillus hemicellulosilyticus JCM 9152T.</title>
        <authorList>
            <person name="Yuki M."/>
            <person name="Oshima K."/>
            <person name="Suda W."/>
            <person name="Oshida Y."/>
            <person name="Kitamura K."/>
            <person name="Iida T."/>
            <person name="Hattori M."/>
            <person name="Ohkuma M."/>
        </authorList>
    </citation>
    <scope>NUCLEOTIDE SEQUENCE [LARGE SCALE GENOMIC DNA]</scope>
    <source>
        <strain evidence="3">JCM 9140</strain>
    </source>
</reference>
<dbReference type="Gene3D" id="3.90.550.10">
    <property type="entry name" value="Spore Coat Polysaccharide Biosynthesis Protein SpsA, Chain A"/>
    <property type="match status" value="1"/>
</dbReference>
<sequence length="205" mass="23394">MQLTGVILDSESYKLKNEQLIGLLPFGEKTIIEKQVSEMKKICDEVILVTNDPYVYLPLFGNSIRIITDYYRGAGTLSGMHAALSLSKNQSLWLATSNMPFLNSEVMVEMMNVKNNTTDVQIVIPGLSGDLQLYHSLYDRSCLKLTQQLIDEENHSLMKIIERASFKVINLHESHATIDTIDFSYRIKNEDDYDRALQLNINHAY</sequence>
<dbReference type="Pfam" id="PF12804">
    <property type="entry name" value="NTP_transf_3"/>
    <property type="match status" value="1"/>
</dbReference>
<dbReference type="Proteomes" id="UP000018890">
    <property type="component" value="Unassembled WGS sequence"/>
</dbReference>
<gene>
    <name evidence="3" type="ORF">JCM9140_1184</name>
</gene>
<dbReference type="RefSeq" id="WP_034743277.1">
    <property type="nucleotide sequence ID" value="NZ_BAUT01000007.1"/>
</dbReference>
<dbReference type="GO" id="GO:0016779">
    <property type="term" value="F:nucleotidyltransferase activity"/>
    <property type="evidence" value="ECO:0007669"/>
    <property type="project" value="UniProtKB-ARBA"/>
</dbReference>
<organism evidence="3 4">
    <name type="scientific">Halalkalibacter wakoensis JCM 9140</name>
    <dbReference type="NCBI Taxonomy" id="1236970"/>
    <lineage>
        <taxon>Bacteria</taxon>
        <taxon>Bacillati</taxon>
        <taxon>Bacillota</taxon>
        <taxon>Bacilli</taxon>
        <taxon>Bacillales</taxon>
        <taxon>Bacillaceae</taxon>
        <taxon>Halalkalibacter</taxon>
    </lineage>
</organism>
<dbReference type="AlphaFoldDB" id="W4Q1F2"/>
<evidence type="ECO:0000256" key="1">
    <source>
        <dbReference type="ARBA" id="ARBA00022679"/>
    </source>
</evidence>
<dbReference type="InterPro" id="IPR029044">
    <property type="entry name" value="Nucleotide-diphossugar_trans"/>
</dbReference>
<dbReference type="OrthoDB" id="9788394at2"/>